<dbReference type="GeneID" id="88175614"/>
<feature type="region of interest" description="Disordered" evidence="1">
    <location>
        <begin position="481"/>
        <end position="522"/>
    </location>
</feature>
<organism evidence="3 4">
    <name type="scientific">Australozyma saopauloensis</name>
    <dbReference type="NCBI Taxonomy" id="291208"/>
    <lineage>
        <taxon>Eukaryota</taxon>
        <taxon>Fungi</taxon>
        <taxon>Dikarya</taxon>
        <taxon>Ascomycota</taxon>
        <taxon>Saccharomycotina</taxon>
        <taxon>Pichiomycetes</taxon>
        <taxon>Metschnikowiaceae</taxon>
        <taxon>Australozyma</taxon>
    </lineage>
</organism>
<evidence type="ECO:0000256" key="1">
    <source>
        <dbReference type="SAM" id="MobiDB-lite"/>
    </source>
</evidence>
<dbReference type="PANTHER" id="PTHR10678">
    <property type="entry name" value="26S PROTEASOME NON-ATPASE REGULATORY SUBUNIT 11/COP9 SIGNALOSOME COMPLEX SUBUNIT 2"/>
    <property type="match status" value="1"/>
</dbReference>
<sequence>MELAIEKFKQLVDTTDSEEDVEWVFKSFKQLAKVTFYRLEYQETLFFIGKLIAMLPKLNGNYAEESINKLLSRFMHCANREFVSEMYDVIVNQLQDSMVSGASGHRLWLRININRFKNLLEDKNFESAHELLTQIKKQLGKVTELTRNSFALDVIAAEIELSMCRSATLSELIEYHRRSTQITSAITHPRVMGVIKECGATVHFFRKQFERARLEFYESFKNYDEAGSSSKRKILKYLGLCSMLTDSELNPFESQETQSYVQLPEYQNLIALIDAYESRNLNQFRAIADRMRAVNDPLSQDRLFLVAEEQISHNLKLKVLSKYLRASKTISYDFLMRKLCLKNDEELEYLILTMANNGLISMINIDYENRLIEIHDNGQLLFHFNMDGSHVKNNVDILYNLRYSGPHEIYENTGDLAQMEMDSILSISNSETFDVEPIDNLIAKTNIHELLFCESPYKRGTNDIEQWYKFVVSALPPKKSSDFHCKNAPESKTISKEHNLDDEDEGAKNTDSGILGSSINYSEDSHENIERLQVDKIDSLLELARSMKRNLRSGPVGPLKP</sequence>
<dbReference type="SMART" id="SM00753">
    <property type="entry name" value="PAM"/>
    <property type="match status" value="1"/>
</dbReference>
<dbReference type="Proteomes" id="UP001338582">
    <property type="component" value="Chromosome 5"/>
</dbReference>
<gene>
    <name evidence="3" type="ORF">PUMCH_004554</name>
</gene>
<dbReference type="InterPro" id="IPR000717">
    <property type="entry name" value="PCI_dom"/>
</dbReference>
<dbReference type="SMART" id="SM00088">
    <property type="entry name" value="PINT"/>
    <property type="match status" value="1"/>
</dbReference>
<dbReference type="EMBL" id="CP138898">
    <property type="protein sequence ID" value="WPK27179.1"/>
    <property type="molecule type" value="Genomic_DNA"/>
</dbReference>
<name>A0AAX4HF40_9ASCO</name>
<dbReference type="AlphaFoldDB" id="A0AAX4HF40"/>
<dbReference type="PROSITE" id="PS50250">
    <property type="entry name" value="PCI"/>
    <property type="match status" value="1"/>
</dbReference>
<dbReference type="KEGG" id="asau:88175614"/>
<protein>
    <recommendedName>
        <fullName evidence="2">PCI domain-containing protein</fullName>
    </recommendedName>
</protein>
<feature type="domain" description="PCI" evidence="2">
    <location>
        <begin position="205"/>
        <end position="379"/>
    </location>
</feature>
<reference evidence="3 4" key="1">
    <citation type="submission" date="2023-10" db="EMBL/GenBank/DDBJ databases">
        <title>Draft Genome Sequence of Candida saopaulonensis from a very Premature Infant with Sepsis.</title>
        <authorList>
            <person name="Ning Y."/>
            <person name="Dai R."/>
            <person name="Xiao M."/>
            <person name="Xu Y."/>
            <person name="Yan Q."/>
            <person name="Zhang L."/>
        </authorList>
    </citation>
    <scope>NUCLEOTIDE SEQUENCE [LARGE SCALE GENOMIC DNA]</scope>
    <source>
        <strain evidence="3 4">19XY460</strain>
    </source>
</reference>
<feature type="compositionally biased region" description="Polar residues" evidence="1">
    <location>
        <begin position="509"/>
        <end position="522"/>
    </location>
</feature>
<keyword evidence="4" id="KW-1185">Reference proteome</keyword>
<dbReference type="Pfam" id="PF01399">
    <property type="entry name" value="PCI"/>
    <property type="match status" value="1"/>
</dbReference>
<evidence type="ECO:0000259" key="2">
    <source>
        <dbReference type="PROSITE" id="PS50250"/>
    </source>
</evidence>
<evidence type="ECO:0000313" key="4">
    <source>
        <dbReference type="Proteomes" id="UP001338582"/>
    </source>
</evidence>
<feature type="compositionally biased region" description="Basic and acidic residues" evidence="1">
    <location>
        <begin position="481"/>
        <end position="499"/>
    </location>
</feature>
<accession>A0AAX4HF40</accession>
<proteinExistence type="predicted"/>
<dbReference type="RefSeq" id="XP_062879557.1">
    <property type="nucleotide sequence ID" value="XM_063023487.1"/>
</dbReference>
<dbReference type="Gene3D" id="1.25.40.570">
    <property type="match status" value="1"/>
</dbReference>
<dbReference type="InterPro" id="IPR050871">
    <property type="entry name" value="26S_Proteasome/COP9_Components"/>
</dbReference>
<evidence type="ECO:0000313" key="3">
    <source>
        <dbReference type="EMBL" id="WPK27179.1"/>
    </source>
</evidence>